<evidence type="ECO:0000313" key="1">
    <source>
        <dbReference type="EMBL" id="UVW36002.1"/>
    </source>
</evidence>
<dbReference type="Gene3D" id="3.90.640.10">
    <property type="entry name" value="Actin, Chain A, domain 4"/>
    <property type="match status" value="1"/>
</dbReference>
<dbReference type="Gene3D" id="3.30.420.40">
    <property type="match status" value="2"/>
</dbReference>
<reference evidence="1" key="1">
    <citation type="submission" date="2022-08" db="EMBL/GenBank/DDBJ databases">
        <title>Catabolic pathway analysis in culturable SAR92 clade bacteria reveals their overlooked roles in DMSP degradation in coastal seas.</title>
        <authorList>
            <person name="He X."/>
            <person name="Zhang X."/>
            <person name="Zhang Y."/>
        </authorList>
    </citation>
    <scope>NUCLEOTIDE SEQUENCE</scope>
    <source>
        <strain evidence="1">H455</strain>
    </source>
</reference>
<dbReference type="Proteomes" id="UP001059934">
    <property type="component" value="Chromosome"/>
</dbReference>
<sequence>MRLAVLELNDQALLIKNQDGEVFSEPGFSLHTGEGFVTGIEARKQAWLQPQNVYRQYWRNLNQTELSGDLPWARHHADIAFAQLKKLLNSAGSPEQLVISVAACFDDEQLSLLLGLLSAIPTQVIGVVDSSLADCIYIADQVHGPKEQEKTTLHIDLHLFQSVASQITFCEDSVQITAQRVLPELGAMDIYSLLARHIRDKLVKNFRFDPMDAPQGEQAIYDLLPDWVIRFESQSEYGMVIPSPRGDLPVMLYKSEVLELLSSRLNKLTSMLRQFSDNDVSFSKNARMISILTDEFHASRHLKAHQGVDSCFKFADDLIANASLTEGDHLHRITSIEQLEDKSAKPPLEVRLPGTATHLLYQGLAWPLQQPLSITIESNRVQVLEGHNDSATAVLTIKGEEVIALHKNPKATVELPHIALCGMELYINAYKFELIEVCNG</sequence>
<organism evidence="1 2">
    <name type="scientific">SAR92 clade bacterium H455</name>
    <dbReference type="NCBI Taxonomy" id="2974818"/>
    <lineage>
        <taxon>Bacteria</taxon>
        <taxon>Pseudomonadati</taxon>
        <taxon>Pseudomonadota</taxon>
        <taxon>Gammaproteobacteria</taxon>
        <taxon>Cellvibrionales</taxon>
        <taxon>Porticoccaceae</taxon>
        <taxon>SAR92 clade</taxon>
    </lineage>
</organism>
<evidence type="ECO:0000313" key="2">
    <source>
        <dbReference type="Proteomes" id="UP001059934"/>
    </source>
</evidence>
<proteinExistence type="predicted"/>
<gene>
    <name evidence="1" type="ORF">NYF23_05175</name>
</gene>
<protein>
    <submittedName>
        <fullName evidence="1">Uncharacterized protein</fullName>
    </submittedName>
</protein>
<dbReference type="EMBL" id="CP103416">
    <property type="protein sequence ID" value="UVW36002.1"/>
    <property type="molecule type" value="Genomic_DNA"/>
</dbReference>
<name>A0ABY5TQE7_9GAMM</name>
<accession>A0ABY5TQE7</accession>
<keyword evidence="2" id="KW-1185">Reference proteome</keyword>